<evidence type="ECO:0000313" key="7">
    <source>
        <dbReference type="Proteomes" id="UP001215151"/>
    </source>
</evidence>
<keyword evidence="2" id="KW-0863">Zinc-finger</keyword>
<name>A0AAD7TSK5_9APHY</name>
<keyword evidence="3" id="KW-0862">Zinc</keyword>
<feature type="compositionally biased region" description="Pro residues" evidence="4">
    <location>
        <begin position="296"/>
        <end position="314"/>
    </location>
</feature>
<dbReference type="GO" id="GO:0003676">
    <property type="term" value="F:nucleic acid binding"/>
    <property type="evidence" value="ECO:0007669"/>
    <property type="project" value="InterPro"/>
</dbReference>
<feature type="compositionally biased region" description="Basic and acidic residues" evidence="4">
    <location>
        <begin position="225"/>
        <end position="247"/>
    </location>
</feature>
<feature type="region of interest" description="Disordered" evidence="4">
    <location>
        <begin position="216"/>
        <end position="440"/>
    </location>
</feature>
<keyword evidence="1" id="KW-0479">Metal-binding</keyword>
<evidence type="ECO:0000256" key="1">
    <source>
        <dbReference type="ARBA" id="ARBA00022723"/>
    </source>
</evidence>
<proteinExistence type="predicted"/>
<evidence type="ECO:0000256" key="2">
    <source>
        <dbReference type="ARBA" id="ARBA00022771"/>
    </source>
</evidence>
<dbReference type="AlphaFoldDB" id="A0AAD7TSK5"/>
<dbReference type="GO" id="GO:0008270">
    <property type="term" value="F:zinc ion binding"/>
    <property type="evidence" value="ECO:0007669"/>
    <property type="project" value="UniProtKB-KW"/>
</dbReference>
<dbReference type="EMBL" id="JAPEVG010000145">
    <property type="protein sequence ID" value="KAJ8481100.1"/>
    <property type="molecule type" value="Genomic_DNA"/>
</dbReference>
<feature type="region of interest" description="Disordered" evidence="4">
    <location>
        <begin position="1"/>
        <end position="61"/>
    </location>
</feature>
<accession>A0AAD7TSK5</accession>
<comment type="caution">
    <text evidence="6">The sequence shown here is derived from an EMBL/GenBank/DDBJ whole genome shotgun (WGS) entry which is preliminary data.</text>
</comment>
<feature type="domain" description="G-patch" evidence="5">
    <location>
        <begin position="85"/>
        <end position="131"/>
    </location>
</feature>
<reference evidence="6" key="1">
    <citation type="submission" date="2022-11" db="EMBL/GenBank/DDBJ databases">
        <title>Genome Sequence of Cubamyces cubensis.</title>
        <authorList>
            <person name="Buettner E."/>
        </authorList>
    </citation>
    <scope>NUCLEOTIDE SEQUENCE</scope>
    <source>
        <strain evidence="6">MPL-01</strain>
    </source>
</reference>
<dbReference type="InterPro" id="IPR022755">
    <property type="entry name" value="Znf_C2H2_jaz"/>
</dbReference>
<feature type="region of interest" description="Disordered" evidence="4">
    <location>
        <begin position="141"/>
        <end position="160"/>
    </location>
</feature>
<gene>
    <name evidence="6" type="ORF">ONZ51_g6208</name>
</gene>
<dbReference type="Pfam" id="PF01585">
    <property type="entry name" value="G-patch"/>
    <property type="match status" value="1"/>
</dbReference>
<dbReference type="PANTHER" id="PTHR47251:SF1">
    <property type="entry name" value="FINGER DOMAIN PROTEIN, PUTATIVE (AFU_ORTHOLOGUE AFUA_3G04180)-RELATED"/>
    <property type="match status" value="1"/>
</dbReference>
<dbReference type="Pfam" id="PF12171">
    <property type="entry name" value="zf-C2H2_jaz"/>
    <property type="match status" value="1"/>
</dbReference>
<dbReference type="InterPro" id="IPR000467">
    <property type="entry name" value="G_patch_dom"/>
</dbReference>
<evidence type="ECO:0000313" key="6">
    <source>
        <dbReference type="EMBL" id="KAJ8481100.1"/>
    </source>
</evidence>
<dbReference type="Gene3D" id="3.30.160.60">
    <property type="entry name" value="Classic Zinc Finger"/>
    <property type="match status" value="1"/>
</dbReference>
<dbReference type="Proteomes" id="UP001215151">
    <property type="component" value="Unassembled WGS sequence"/>
</dbReference>
<dbReference type="PROSITE" id="PS00028">
    <property type="entry name" value="ZINC_FINGER_C2H2_1"/>
    <property type="match status" value="1"/>
</dbReference>
<dbReference type="PROSITE" id="PS50174">
    <property type="entry name" value="G_PATCH"/>
    <property type="match status" value="1"/>
</dbReference>
<dbReference type="InterPro" id="IPR013087">
    <property type="entry name" value="Znf_C2H2_type"/>
</dbReference>
<dbReference type="InterPro" id="IPR036236">
    <property type="entry name" value="Znf_C2H2_sf"/>
</dbReference>
<dbReference type="SUPFAM" id="SSF57667">
    <property type="entry name" value="beta-beta-alpha zinc fingers"/>
    <property type="match status" value="1"/>
</dbReference>
<evidence type="ECO:0000259" key="5">
    <source>
        <dbReference type="PROSITE" id="PS50174"/>
    </source>
</evidence>
<keyword evidence="7" id="KW-1185">Reference proteome</keyword>
<organism evidence="6 7">
    <name type="scientific">Trametes cubensis</name>
    <dbReference type="NCBI Taxonomy" id="1111947"/>
    <lineage>
        <taxon>Eukaryota</taxon>
        <taxon>Fungi</taxon>
        <taxon>Dikarya</taxon>
        <taxon>Basidiomycota</taxon>
        <taxon>Agaricomycotina</taxon>
        <taxon>Agaricomycetes</taxon>
        <taxon>Polyporales</taxon>
        <taxon>Polyporaceae</taxon>
        <taxon>Trametes</taxon>
    </lineage>
</organism>
<sequence length="440" mass="48828">MSAETVARWNAIPLNRPDPDESSQPSLKRTRPEDGDDDESEDNVSLVSRTPSPPPPDAMEIDKYDEYYRHRPEREVITVETKIKSSNFGFSMLAKMGWVEGTPLGLSGEGRVDPIPFNIKNDLTGLGKATQDVRMIETTVSQRRELDSERQIRETEEQRKQREEAVARRAAVKSEISSVLRPFYCEVCEKQFQNVAQYDEHTNSYAHHHKVRFRDMQAAQRASRNTKEEVDKRKEKERKREEKELRKIAKAAGVKMTKPPGRARASRHRADCSLRQFVRRSQAPRIQEKRMGDGSAPPPGTAPPPPPPSVPEPPSRNNYATAPAFRTGGWTSLDTTSSVPPPPVATHDAPQTRVPEPPSTNLRGGWSRAGAPTAPGGWQAGSAPPTAAPPQPAPAPVRTQPLPPPAVPASHNTPRQSTSSKESSRSGWQKFRAGAPGRRR</sequence>
<dbReference type="PANTHER" id="PTHR47251">
    <property type="entry name" value="FINGER DOMAIN PROTEIN, PUTATIVE (AFU_ORTHOLOGUE AFUA_3G04180)-RELATED"/>
    <property type="match status" value="1"/>
</dbReference>
<feature type="compositionally biased region" description="Basic and acidic residues" evidence="4">
    <location>
        <begin position="142"/>
        <end position="160"/>
    </location>
</feature>
<evidence type="ECO:0000256" key="4">
    <source>
        <dbReference type="SAM" id="MobiDB-lite"/>
    </source>
</evidence>
<dbReference type="SMART" id="SM00443">
    <property type="entry name" value="G_patch"/>
    <property type="match status" value="1"/>
</dbReference>
<feature type="compositionally biased region" description="Pro residues" evidence="4">
    <location>
        <begin position="386"/>
        <end position="407"/>
    </location>
</feature>
<evidence type="ECO:0000256" key="3">
    <source>
        <dbReference type="ARBA" id="ARBA00022833"/>
    </source>
</evidence>
<protein>
    <recommendedName>
        <fullName evidence="5">G-patch domain-containing protein</fullName>
    </recommendedName>
</protein>